<feature type="compositionally biased region" description="Polar residues" evidence="8">
    <location>
        <begin position="15"/>
        <end position="31"/>
    </location>
</feature>
<dbReference type="GO" id="GO:0016592">
    <property type="term" value="C:mediator complex"/>
    <property type="evidence" value="ECO:0007669"/>
    <property type="project" value="InterPro"/>
</dbReference>
<dbReference type="eggNOG" id="ENOG502QQ6I">
    <property type="taxonomic scope" value="Eukaryota"/>
</dbReference>
<dbReference type="AlphaFoldDB" id="W1NKI2"/>
<evidence type="ECO:0000256" key="1">
    <source>
        <dbReference type="ARBA" id="ARBA00004123"/>
    </source>
</evidence>
<comment type="subunit">
    <text evidence="6">Component of the Mediator complex.</text>
</comment>
<evidence type="ECO:0000256" key="7">
    <source>
        <dbReference type="SAM" id="Coils"/>
    </source>
</evidence>
<dbReference type="Gramene" id="ERM95724">
    <property type="protein sequence ID" value="ERM95724"/>
    <property type="gene ID" value="AMTR_s00023p00236700"/>
</dbReference>
<evidence type="ECO:0000313" key="10">
    <source>
        <dbReference type="Proteomes" id="UP000017836"/>
    </source>
</evidence>
<feature type="region of interest" description="Disordered" evidence="8">
    <location>
        <begin position="15"/>
        <end position="52"/>
    </location>
</feature>
<dbReference type="GO" id="GO:0006357">
    <property type="term" value="P:regulation of transcription by RNA polymerase II"/>
    <property type="evidence" value="ECO:0000318"/>
    <property type="project" value="GO_Central"/>
</dbReference>
<dbReference type="GO" id="GO:0070847">
    <property type="term" value="C:core mediator complex"/>
    <property type="evidence" value="ECO:0000318"/>
    <property type="project" value="GO_Central"/>
</dbReference>
<evidence type="ECO:0000256" key="2">
    <source>
        <dbReference type="ARBA" id="ARBA00009626"/>
    </source>
</evidence>
<keyword evidence="7" id="KW-0175">Coiled coil</keyword>
<evidence type="ECO:0000313" key="9">
    <source>
        <dbReference type="EMBL" id="ERM95724.1"/>
    </source>
</evidence>
<evidence type="ECO:0000256" key="6">
    <source>
        <dbReference type="RuleBase" id="RU364141"/>
    </source>
</evidence>
<reference evidence="10" key="1">
    <citation type="journal article" date="2013" name="Science">
        <title>The Amborella genome and the evolution of flowering plants.</title>
        <authorList>
            <consortium name="Amborella Genome Project"/>
        </authorList>
    </citation>
    <scope>NUCLEOTIDE SEQUENCE [LARGE SCALE GENOMIC DNA]</scope>
</reference>
<feature type="compositionally biased region" description="Low complexity" evidence="8">
    <location>
        <begin position="38"/>
        <end position="52"/>
    </location>
</feature>
<dbReference type="Proteomes" id="UP000017836">
    <property type="component" value="Unassembled WGS sequence"/>
</dbReference>
<keyword evidence="10" id="KW-1185">Reference proteome</keyword>
<dbReference type="PANTHER" id="PTHR13208:SF2">
    <property type="entry name" value="MEDIATOR OF RNA POLYMERASE II TRANSCRIPTION SUBUNIT 4"/>
    <property type="match status" value="1"/>
</dbReference>
<feature type="region of interest" description="Disordered" evidence="8">
    <location>
        <begin position="383"/>
        <end position="409"/>
    </location>
</feature>
<keyword evidence="4 6" id="KW-0804">Transcription</keyword>
<comment type="similarity">
    <text evidence="2 6">Belongs to the Mediator complex subunit 4 family.</text>
</comment>
<feature type="coiled-coil region" evidence="7">
    <location>
        <begin position="133"/>
        <end position="160"/>
    </location>
</feature>
<comment type="function">
    <text evidence="6">Component of the Mediator complex, a coactivator involved in the regulated transcription of nearly all RNA polymerase II-dependent genes. Mediator functions as a bridge to convey information from gene-specific regulatory proteins to the basal RNA polymerase II transcription machinery. Mediator is recruited to promoters by direct interactions with regulatory proteins and serves as a scaffold for the assembly of a functional preinitiation complex with RNA polymerase II and the general transcription factors.</text>
</comment>
<dbReference type="OrthoDB" id="1929813at2759"/>
<dbReference type="KEGG" id="atr:18423647"/>
<evidence type="ECO:0000256" key="5">
    <source>
        <dbReference type="ARBA" id="ARBA00023242"/>
    </source>
</evidence>
<sequence length="409" mass="44475">MQNAVVLPSPARLGLSTSTPLPLNQNPSPQISIPVPNLPSTSTSSSLPAPPLLHHQTPSTLLSLLPPHPRAQFLVLHLSALTTKLFDVSGNRSSWLASYRGTLPTFLPASTLPQEASSASTTKEILSLISSTQSQLSEAIIELQEALDLEEAKRKLARETHLKDSAMLAFAKKVKQSEQLLGCLVEDYEDYRKPKKRFKPNSQSEDSCDSYLKLSDILSYAHRISYTTFAPPEFGSVQAPPLRGALPPAPQEEQIRASQLYQFADLDVGLPQKEETIKPTLSGIDLVEPMVDVKAIQGLIVPPPMPSGWKPGMPIEIGDVPIVPPGWKPGDPVPLPPVVEVPAGWKPGDAVVLPKHAEETVPMVQKPLVNNAPEPIQVKFVQLDINPDQDDYSSEYSSDVGSSEEDDEE</sequence>
<keyword evidence="6" id="KW-0010">Activator</keyword>
<comment type="subcellular location">
    <subcellularLocation>
        <location evidence="1 6">Nucleus</location>
    </subcellularLocation>
</comment>
<keyword evidence="5 6" id="KW-0539">Nucleus</keyword>
<gene>
    <name evidence="6" type="primary">MED4</name>
    <name evidence="9" type="ORF">AMTR_s00023p00236700</name>
</gene>
<dbReference type="PANTHER" id="PTHR13208">
    <property type="entry name" value="MEDIATOR OF RNA POLYMERASE II TRANSCRIPTION SUBUNIT 4"/>
    <property type="match status" value="1"/>
</dbReference>
<protein>
    <recommendedName>
        <fullName evidence="6">Mediator of RNA polymerase II transcription subunit 4</fullName>
    </recommendedName>
    <alternativeName>
        <fullName evidence="6">Mediator complex subunit 4</fullName>
    </alternativeName>
</protein>
<evidence type="ECO:0000256" key="8">
    <source>
        <dbReference type="SAM" id="MobiDB-lite"/>
    </source>
</evidence>
<dbReference type="EMBL" id="KI397474">
    <property type="protein sequence ID" value="ERM95724.1"/>
    <property type="molecule type" value="Genomic_DNA"/>
</dbReference>
<dbReference type="Pfam" id="PF10018">
    <property type="entry name" value="Med4"/>
    <property type="match status" value="1"/>
</dbReference>
<dbReference type="STRING" id="13333.W1NKI2"/>
<evidence type="ECO:0000256" key="4">
    <source>
        <dbReference type="ARBA" id="ARBA00023163"/>
    </source>
</evidence>
<name>W1NKI2_AMBTC</name>
<organism evidence="9 10">
    <name type="scientific">Amborella trichopoda</name>
    <dbReference type="NCBI Taxonomy" id="13333"/>
    <lineage>
        <taxon>Eukaryota</taxon>
        <taxon>Viridiplantae</taxon>
        <taxon>Streptophyta</taxon>
        <taxon>Embryophyta</taxon>
        <taxon>Tracheophyta</taxon>
        <taxon>Spermatophyta</taxon>
        <taxon>Magnoliopsida</taxon>
        <taxon>Amborellales</taxon>
        <taxon>Amborellaceae</taxon>
        <taxon>Amborella</taxon>
    </lineage>
</organism>
<dbReference type="GO" id="GO:0003712">
    <property type="term" value="F:transcription coregulator activity"/>
    <property type="evidence" value="ECO:0000318"/>
    <property type="project" value="GO_Central"/>
</dbReference>
<accession>W1NKI2</accession>
<evidence type="ECO:0000256" key="3">
    <source>
        <dbReference type="ARBA" id="ARBA00023015"/>
    </source>
</evidence>
<dbReference type="HOGENOM" id="CLU_057409_1_0_1"/>
<proteinExistence type="inferred from homology"/>
<keyword evidence="3 6" id="KW-0805">Transcription regulation</keyword>
<dbReference type="OMA" id="QDDYSCT"/>
<dbReference type="InterPro" id="IPR019258">
    <property type="entry name" value="Mediator_Med4"/>
</dbReference>